<dbReference type="PATRIC" id="fig|46224.3.peg.152"/>
<dbReference type="AlphaFoldDB" id="A0A150KLR9"/>
<dbReference type="RefSeq" id="WP_244913551.1">
    <property type="nucleotide sequence ID" value="NZ_JALKTV010000001.1"/>
</dbReference>
<dbReference type="GO" id="GO:0006935">
    <property type="term" value="P:chemotaxis"/>
    <property type="evidence" value="ECO:0007669"/>
    <property type="project" value="InterPro"/>
</dbReference>
<dbReference type="InterPro" id="IPR036061">
    <property type="entry name" value="CheW-like_dom_sf"/>
</dbReference>
<gene>
    <name evidence="2" type="ORF">B4102_1410</name>
</gene>
<reference evidence="2 3" key="1">
    <citation type="submission" date="2016-01" db="EMBL/GenBank/DDBJ databases">
        <title>Genome Sequences of Twelve Sporeforming Bacillus Species Isolated from Foods.</title>
        <authorList>
            <person name="Berendsen E.M."/>
            <person name="Wells-Bennik M.H."/>
            <person name="Krawcyk A.O."/>
            <person name="De Jong A."/>
            <person name="Holsappel S."/>
            <person name="Eijlander R.T."/>
            <person name="Kuipers O.P."/>
        </authorList>
    </citation>
    <scope>NUCLEOTIDE SEQUENCE [LARGE SCALE GENOMIC DNA]</scope>
    <source>
        <strain evidence="2 3">B4102</strain>
    </source>
</reference>
<dbReference type="Gene3D" id="2.40.50.180">
    <property type="entry name" value="CheA-289, Domain 4"/>
    <property type="match status" value="1"/>
</dbReference>
<dbReference type="GeneID" id="62500617"/>
<evidence type="ECO:0000313" key="3">
    <source>
        <dbReference type="Proteomes" id="UP000075666"/>
    </source>
</evidence>
<keyword evidence="3" id="KW-1185">Reference proteome</keyword>
<dbReference type="SMART" id="SM00260">
    <property type="entry name" value="CheW"/>
    <property type="match status" value="1"/>
</dbReference>
<dbReference type="PANTHER" id="PTHR22617">
    <property type="entry name" value="CHEMOTAXIS SENSOR HISTIDINE KINASE-RELATED"/>
    <property type="match status" value="1"/>
</dbReference>
<dbReference type="InterPro" id="IPR039315">
    <property type="entry name" value="CheW"/>
</dbReference>
<comment type="caution">
    <text evidence="2">The sequence shown here is derived from an EMBL/GenBank/DDBJ whole genome shotgun (WGS) entry which is preliminary data.</text>
</comment>
<dbReference type="STRING" id="46224.B4102_1410"/>
<proteinExistence type="predicted"/>
<dbReference type="InterPro" id="IPR002545">
    <property type="entry name" value="CheW-lke_dom"/>
</dbReference>
<evidence type="ECO:0000313" key="2">
    <source>
        <dbReference type="EMBL" id="KYC95139.1"/>
    </source>
</evidence>
<dbReference type="Pfam" id="PF01584">
    <property type="entry name" value="CheW"/>
    <property type="match status" value="1"/>
</dbReference>
<evidence type="ECO:0000259" key="1">
    <source>
        <dbReference type="PROSITE" id="PS50851"/>
    </source>
</evidence>
<dbReference type="EMBL" id="LQYN01000097">
    <property type="protein sequence ID" value="KYC95139.1"/>
    <property type="molecule type" value="Genomic_DNA"/>
</dbReference>
<name>A0A150KLR9_9BACI</name>
<dbReference type="Proteomes" id="UP000075666">
    <property type="component" value="Unassembled WGS sequence"/>
</dbReference>
<feature type="domain" description="CheW-like" evidence="1">
    <location>
        <begin position="19"/>
        <end position="158"/>
    </location>
</feature>
<accession>A0A150KLR9</accession>
<dbReference type="PROSITE" id="PS50851">
    <property type="entry name" value="CHEW"/>
    <property type="match status" value="1"/>
</dbReference>
<sequence length="172" mass="19386">MENGLVSKMKVEDLGVAVNEKAIIFQIGNEEYGISVDYVISIEKFENITLIPNLPPFVRGIVKSRGELIPVIDFEHVLYGHLLQHNEQSRLIVLNTEELSIGLLVKEAKEILDIPNDTLTQIGLVAYQKTNYMSSVANLESRLITMIDPNLLVHSLEGIKDILEYMKEPQVN</sequence>
<dbReference type="Gene3D" id="2.30.30.40">
    <property type="entry name" value="SH3 Domains"/>
    <property type="match status" value="1"/>
</dbReference>
<dbReference type="GO" id="GO:0005829">
    <property type="term" value="C:cytosol"/>
    <property type="evidence" value="ECO:0007669"/>
    <property type="project" value="TreeGrafter"/>
</dbReference>
<dbReference type="PANTHER" id="PTHR22617:SF23">
    <property type="entry name" value="CHEMOTAXIS PROTEIN CHEW"/>
    <property type="match status" value="1"/>
</dbReference>
<dbReference type="GO" id="GO:0007165">
    <property type="term" value="P:signal transduction"/>
    <property type="evidence" value="ECO:0007669"/>
    <property type="project" value="InterPro"/>
</dbReference>
<organism evidence="2 3">
    <name type="scientific">Heyndrickxia sporothermodurans</name>
    <dbReference type="NCBI Taxonomy" id="46224"/>
    <lineage>
        <taxon>Bacteria</taxon>
        <taxon>Bacillati</taxon>
        <taxon>Bacillota</taxon>
        <taxon>Bacilli</taxon>
        <taxon>Bacillales</taxon>
        <taxon>Bacillaceae</taxon>
        <taxon>Heyndrickxia</taxon>
    </lineage>
</organism>
<protein>
    <recommendedName>
        <fullName evidence="1">CheW-like domain-containing protein</fullName>
    </recommendedName>
</protein>
<dbReference type="SUPFAM" id="SSF50341">
    <property type="entry name" value="CheW-like"/>
    <property type="match status" value="1"/>
</dbReference>